<dbReference type="HOGENOM" id="CLU_007368_3_0_1"/>
<dbReference type="EMBL" id="GL379792">
    <property type="protein sequence ID" value="EGT54448.1"/>
    <property type="molecule type" value="Genomic_DNA"/>
</dbReference>
<evidence type="ECO:0000256" key="11">
    <source>
        <dbReference type="RuleBase" id="RU004334"/>
    </source>
</evidence>
<reference evidence="15" key="1">
    <citation type="submission" date="2011-07" db="EMBL/GenBank/DDBJ databases">
        <authorList>
            <consortium name="Caenorhabditis brenneri Sequencing and Analysis Consortium"/>
            <person name="Wilson R.K."/>
        </authorList>
    </citation>
    <scope>NUCLEOTIDE SEQUENCE [LARGE SCALE GENOMIC DNA]</scope>
    <source>
        <strain evidence="15">PB2801</strain>
    </source>
</reference>
<dbReference type="PANTHER" id="PTHR45886:SF7">
    <property type="entry name" value="NUCLEAR RECEPTOR DOMAIN-CONTAINING PROTEIN"/>
    <property type="match status" value="1"/>
</dbReference>
<dbReference type="InterPro" id="IPR035500">
    <property type="entry name" value="NHR-like_dom_sf"/>
</dbReference>
<protein>
    <submittedName>
        <fullName evidence="14">CBN-NHR-26 protein</fullName>
    </submittedName>
</protein>
<keyword evidence="15" id="KW-1185">Reference proteome</keyword>
<evidence type="ECO:0000259" key="12">
    <source>
        <dbReference type="PROSITE" id="PS51030"/>
    </source>
</evidence>
<dbReference type="OrthoDB" id="6159439at2759"/>
<dbReference type="AlphaFoldDB" id="G0MFG6"/>
<dbReference type="GO" id="GO:0000978">
    <property type="term" value="F:RNA polymerase II cis-regulatory region sequence-specific DNA binding"/>
    <property type="evidence" value="ECO:0007669"/>
    <property type="project" value="InterPro"/>
</dbReference>
<dbReference type="InterPro" id="IPR013088">
    <property type="entry name" value="Znf_NHR/GATA"/>
</dbReference>
<dbReference type="PRINTS" id="PR00047">
    <property type="entry name" value="STROIDFINGER"/>
</dbReference>
<comment type="subcellular location">
    <subcellularLocation>
        <location evidence="1 11">Nucleus</location>
    </subcellularLocation>
</comment>
<dbReference type="GO" id="GO:0008270">
    <property type="term" value="F:zinc ion binding"/>
    <property type="evidence" value="ECO:0007669"/>
    <property type="project" value="UniProtKB-KW"/>
</dbReference>
<dbReference type="GO" id="GO:0005634">
    <property type="term" value="C:nucleus"/>
    <property type="evidence" value="ECO:0007669"/>
    <property type="project" value="UniProtKB-SubCell"/>
</dbReference>
<organism evidence="15">
    <name type="scientific">Caenorhabditis brenneri</name>
    <name type="common">Nematode worm</name>
    <dbReference type="NCBI Taxonomy" id="135651"/>
    <lineage>
        <taxon>Eukaryota</taxon>
        <taxon>Metazoa</taxon>
        <taxon>Ecdysozoa</taxon>
        <taxon>Nematoda</taxon>
        <taxon>Chromadorea</taxon>
        <taxon>Rhabditida</taxon>
        <taxon>Rhabditina</taxon>
        <taxon>Rhabditomorpha</taxon>
        <taxon>Rhabditoidea</taxon>
        <taxon>Rhabditidae</taxon>
        <taxon>Peloderinae</taxon>
        <taxon>Caenorhabditis</taxon>
    </lineage>
</organism>
<keyword evidence="4 11" id="KW-0863">Zinc-finger</keyword>
<name>G0MFG6_CAEBE</name>
<dbReference type="Gene3D" id="3.30.50.10">
    <property type="entry name" value="Erythroid Transcription Factor GATA-1, subunit A"/>
    <property type="match status" value="1"/>
</dbReference>
<dbReference type="SMART" id="SM00399">
    <property type="entry name" value="ZnF_C4"/>
    <property type="match status" value="1"/>
</dbReference>
<dbReference type="SUPFAM" id="SSF57716">
    <property type="entry name" value="Glucocorticoid receptor-like (DNA-binding domain)"/>
    <property type="match status" value="1"/>
</dbReference>
<evidence type="ECO:0000256" key="5">
    <source>
        <dbReference type="ARBA" id="ARBA00022833"/>
    </source>
</evidence>
<dbReference type="InterPro" id="IPR001628">
    <property type="entry name" value="Znf_hrmn_rcpt"/>
</dbReference>
<keyword evidence="5 11" id="KW-0862">Zinc</keyword>
<dbReference type="STRING" id="135651.G0MFG6"/>
<dbReference type="Gene3D" id="1.10.565.10">
    <property type="entry name" value="Retinoid X Receptor"/>
    <property type="match status" value="1"/>
</dbReference>
<evidence type="ECO:0000256" key="2">
    <source>
        <dbReference type="ARBA" id="ARBA00005993"/>
    </source>
</evidence>
<evidence type="ECO:0000256" key="1">
    <source>
        <dbReference type="ARBA" id="ARBA00004123"/>
    </source>
</evidence>
<evidence type="ECO:0000256" key="9">
    <source>
        <dbReference type="ARBA" id="ARBA00023170"/>
    </source>
</evidence>
<evidence type="ECO:0000256" key="4">
    <source>
        <dbReference type="ARBA" id="ARBA00022771"/>
    </source>
</evidence>
<dbReference type="CDD" id="cd06960">
    <property type="entry name" value="NR_DBD_HNF4A"/>
    <property type="match status" value="1"/>
</dbReference>
<evidence type="ECO:0000313" key="14">
    <source>
        <dbReference type="EMBL" id="EGT54448.1"/>
    </source>
</evidence>
<evidence type="ECO:0000256" key="10">
    <source>
        <dbReference type="ARBA" id="ARBA00023242"/>
    </source>
</evidence>
<dbReference type="InParanoid" id="G0MFG6"/>
<keyword evidence="10 11" id="KW-0539">Nucleus</keyword>
<comment type="similarity">
    <text evidence="2 11">Belongs to the nuclear hormone receptor family.</text>
</comment>
<dbReference type="Pfam" id="PF00104">
    <property type="entry name" value="Hormone_recep"/>
    <property type="match status" value="1"/>
</dbReference>
<dbReference type="Proteomes" id="UP000008068">
    <property type="component" value="Unassembled WGS sequence"/>
</dbReference>
<dbReference type="OMA" id="KYSHLMY"/>
<dbReference type="SMART" id="SM00430">
    <property type="entry name" value="HOLI"/>
    <property type="match status" value="1"/>
</dbReference>
<evidence type="ECO:0000256" key="8">
    <source>
        <dbReference type="ARBA" id="ARBA00023163"/>
    </source>
</evidence>
<dbReference type="PANTHER" id="PTHR45886">
    <property type="entry name" value="NUCLEAR HORMONE RECEPTOR FAMILY-RELATED-RELATED"/>
    <property type="match status" value="1"/>
</dbReference>
<keyword evidence="8 11" id="KW-0804">Transcription</keyword>
<evidence type="ECO:0000256" key="7">
    <source>
        <dbReference type="ARBA" id="ARBA00023125"/>
    </source>
</evidence>
<dbReference type="eggNOG" id="ENOG502TFUG">
    <property type="taxonomic scope" value="Eukaryota"/>
</dbReference>
<keyword evidence="6 11" id="KW-0805">Transcription regulation</keyword>
<gene>
    <name evidence="14" type="primary">Cbn-nhr-26</name>
    <name evidence="14" type="ORF">CAEBREN_15711</name>
</gene>
<evidence type="ECO:0000256" key="3">
    <source>
        <dbReference type="ARBA" id="ARBA00022723"/>
    </source>
</evidence>
<dbReference type="InterPro" id="IPR000536">
    <property type="entry name" value="Nucl_hrmn_rcpt_lig-bd"/>
</dbReference>
<dbReference type="GO" id="GO:0003700">
    <property type="term" value="F:DNA-binding transcription factor activity"/>
    <property type="evidence" value="ECO:0007669"/>
    <property type="project" value="InterPro"/>
</dbReference>
<dbReference type="InterPro" id="IPR049636">
    <property type="entry name" value="HNF4-like_DBD"/>
</dbReference>
<evidence type="ECO:0000256" key="6">
    <source>
        <dbReference type="ARBA" id="ARBA00023015"/>
    </source>
</evidence>
<feature type="domain" description="NR LBD" evidence="13">
    <location>
        <begin position="89"/>
        <end position="337"/>
    </location>
</feature>
<keyword evidence="9 11" id="KW-0675">Receptor</keyword>
<dbReference type="PROSITE" id="PS00031">
    <property type="entry name" value="NUCLEAR_REC_DBD_1"/>
    <property type="match status" value="1"/>
</dbReference>
<accession>G0MFG6</accession>
<feature type="domain" description="Nuclear receptor" evidence="12">
    <location>
        <begin position="13"/>
        <end position="88"/>
    </location>
</feature>
<dbReference type="PROSITE" id="PS51843">
    <property type="entry name" value="NR_LBD"/>
    <property type="match status" value="1"/>
</dbReference>
<dbReference type="Pfam" id="PF00105">
    <property type="entry name" value="zf-C4"/>
    <property type="match status" value="1"/>
</dbReference>
<sequence>MLELTISAETEEPRDCKICATKNAGFNYGVQSCNSCKMFFRRALDTSKMITCKKEENCNILDPEGSKCRFCRFHKCVLVGMKFIDSPQDPSAIINDLLHKDWTRNQHFLTGKAASTVKFKDIFERGVFLFEKKSEDTVFDFYEWGVMNHLTCINFETSLSFMKYLSKSDLTCVLKSSHLLYMIFVTAWRSYTAKKEFMCHPDGSDIFPSEVEPSAYNEKLINEIRCYLLSCLICLRVTEEEFLLLGVIIVCNPGIPDLSQTGRMLLASYQSMYGQTLQRYCSFKYGSNAGALRYLEIISLSTAIARCHSAIANFSTLFPIHQPQHVKVNLFTEILAFLIK</sequence>
<evidence type="ECO:0000259" key="13">
    <source>
        <dbReference type="PROSITE" id="PS51843"/>
    </source>
</evidence>
<keyword evidence="3 11" id="KW-0479">Metal-binding</keyword>
<dbReference type="PROSITE" id="PS51030">
    <property type="entry name" value="NUCLEAR_REC_DBD_2"/>
    <property type="match status" value="1"/>
</dbReference>
<proteinExistence type="inferred from homology"/>
<evidence type="ECO:0000313" key="15">
    <source>
        <dbReference type="Proteomes" id="UP000008068"/>
    </source>
</evidence>
<dbReference type="FunCoup" id="G0MFG6">
    <property type="interactions" value="2"/>
</dbReference>
<keyword evidence="7 11" id="KW-0238">DNA-binding</keyword>
<dbReference type="SUPFAM" id="SSF48508">
    <property type="entry name" value="Nuclear receptor ligand-binding domain"/>
    <property type="match status" value="1"/>
</dbReference>